<protein>
    <submittedName>
        <fullName evidence="1">Uncharacterized protein</fullName>
    </submittedName>
</protein>
<proteinExistence type="predicted"/>
<accession>A0A176WN67</accession>
<keyword evidence="2" id="KW-1185">Reference proteome</keyword>
<gene>
    <name evidence="1" type="ORF">AXG93_2884s1150</name>
</gene>
<comment type="caution">
    <text evidence="1">The sequence shown here is derived from an EMBL/GenBank/DDBJ whole genome shotgun (WGS) entry which is preliminary data.</text>
</comment>
<reference evidence="1" key="1">
    <citation type="submission" date="2016-03" db="EMBL/GenBank/DDBJ databases">
        <title>Mechanisms controlling the formation of the plant cell surface in tip-growing cells are functionally conserved among land plants.</title>
        <authorList>
            <person name="Honkanen S."/>
            <person name="Jones V.A."/>
            <person name="Morieri G."/>
            <person name="Champion C."/>
            <person name="Hetherington A.J."/>
            <person name="Kelly S."/>
            <person name="Saint-Marcoux D."/>
            <person name="Proust H."/>
            <person name="Prescott H."/>
            <person name="Dolan L."/>
        </authorList>
    </citation>
    <scope>NUCLEOTIDE SEQUENCE [LARGE SCALE GENOMIC DNA]</scope>
    <source>
        <tissue evidence="1">Whole gametophyte</tissue>
    </source>
</reference>
<organism evidence="1 2">
    <name type="scientific">Marchantia polymorpha subsp. ruderalis</name>
    <dbReference type="NCBI Taxonomy" id="1480154"/>
    <lineage>
        <taxon>Eukaryota</taxon>
        <taxon>Viridiplantae</taxon>
        <taxon>Streptophyta</taxon>
        <taxon>Embryophyta</taxon>
        <taxon>Marchantiophyta</taxon>
        <taxon>Marchantiopsida</taxon>
        <taxon>Marchantiidae</taxon>
        <taxon>Marchantiales</taxon>
        <taxon>Marchantiaceae</taxon>
        <taxon>Marchantia</taxon>
    </lineage>
</organism>
<dbReference type="EMBL" id="LVLJ01000572">
    <property type="protein sequence ID" value="OAE33742.1"/>
    <property type="molecule type" value="Genomic_DNA"/>
</dbReference>
<evidence type="ECO:0000313" key="1">
    <source>
        <dbReference type="EMBL" id="OAE33742.1"/>
    </source>
</evidence>
<evidence type="ECO:0000313" key="2">
    <source>
        <dbReference type="Proteomes" id="UP000077202"/>
    </source>
</evidence>
<sequence>MLKVQCPPIKPFGFTALDATNGTFDSANYLDLLESDVALLSDPLDVDDPSEGRVETKAKSLQACPSKVPSVQGRYQDATRLKGGRSLSGSWFSLNHSITLKDGVNGIALLCMTIGIQVGLKGEDLQFFFDSGPQKGSWVPATGGPSDKPLVWYKTLIRLLWTNGLLRVAPLMLSHRGHWFHMYDLNVLFISKYLILSSPALEAHLGPVAATLKEIVMLRVLVLW</sequence>
<name>A0A176WN67_MARPO</name>
<dbReference type="AlphaFoldDB" id="A0A176WN67"/>
<dbReference type="Proteomes" id="UP000077202">
    <property type="component" value="Unassembled WGS sequence"/>
</dbReference>